<name>A0A939CGQ1_9FIRM</name>
<dbReference type="GO" id="GO:0006355">
    <property type="term" value="P:regulation of DNA-templated transcription"/>
    <property type="evidence" value="ECO:0007669"/>
    <property type="project" value="InterPro"/>
</dbReference>
<dbReference type="EMBL" id="JAFHBD010000065">
    <property type="protein sequence ID" value="MBN2954486.1"/>
    <property type="molecule type" value="Genomic_DNA"/>
</dbReference>
<accession>A0A939CGQ1</accession>
<protein>
    <submittedName>
        <fullName evidence="1">Uncharacterized protein</fullName>
    </submittedName>
</protein>
<proteinExistence type="predicted"/>
<dbReference type="SUPFAM" id="SSF47598">
    <property type="entry name" value="Ribbon-helix-helix"/>
    <property type="match status" value="1"/>
</dbReference>
<dbReference type="InterPro" id="IPR010985">
    <property type="entry name" value="Ribbon_hlx_hlx"/>
</dbReference>
<evidence type="ECO:0000313" key="1">
    <source>
        <dbReference type="EMBL" id="MBN2954486.1"/>
    </source>
</evidence>
<reference evidence="1" key="1">
    <citation type="submission" date="2021-02" db="EMBL/GenBank/DDBJ databases">
        <title>Metagenome-assembled genomes from human diarrheal sample B26.</title>
        <authorList>
            <person name="Ateba T.P."/>
            <person name="Alayande K.A."/>
            <person name="Mwanza M."/>
        </authorList>
    </citation>
    <scope>NUCLEOTIDE SEQUENCE</scope>
    <source>
        <strain evidence="1">06WH</strain>
    </source>
</reference>
<sequence>MATHDEEKRTEKIYMKIKPSLKAKAQERADEEGRSLSNYIEQLLIKDWNEHNEK</sequence>
<comment type="caution">
    <text evidence="1">The sequence shown here is derived from an EMBL/GenBank/DDBJ whole genome shotgun (WGS) entry which is preliminary data.</text>
</comment>
<organism evidence="1 2">
    <name type="scientific">Fusicatenibacter saccharivorans</name>
    <dbReference type="NCBI Taxonomy" id="1150298"/>
    <lineage>
        <taxon>Bacteria</taxon>
        <taxon>Bacillati</taxon>
        <taxon>Bacillota</taxon>
        <taxon>Clostridia</taxon>
        <taxon>Lachnospirales</taxon>
        <taxon>Lachnospiraceae</taxon>
        <taxon>Fusicatenibacter</taxon>
    </lineage>
</organism>
<evidence type="ECO:0000313" key="2">
    <source>
        <dbReference type="Proteomes" id="UP000737612"/>
    </source>
</evidence>
<dbReference type="Proteomes" id="UP000737612">
    <property type="component" value="Unassembled WGS sequence"/>
</dbReference>
<dbReference type="AlphaFoldDB" id="A0A939CGQ1"/>
<gene>
    <name evidence="1" type="ORF">JTJ23_13060</name>
</gene>